<dbReference type="SUPFAM" id="SSF52540">
    <property type="entry name" value="P-loop containing nucleoside triphosphate hydrolases"/>
    <property type="match status" value="1"/>
</dbReference>
<evidence type="ECO:0000313" key="6">
    <source>
        <dbReference type="EMBL" id="AAX70521.1"/>
    </source>
</evidence>
<dbReference type="GeneID" id="3656279"/>
<dbReference type="Proteomes" id="UP000008524">
    <property type="component" value="Chromosome 3"/>
</dbReference>
<keyword evidence="2" id="KW-0175">Coiled coil</keyword>
<dbReference type="GO" id="GO:0003774">
    <property type="term" value="F:cytoskeletal motor activity"/>
    <property type="evidence" value="ECO:0000255"/>
    <property type="project" value="GeneDB"/>
</dbReference>
<reference evidence="6" key="3">
    <citation type="submission" date="2005-04" db="EMBL/GenBank/DDBJ databases">
        <title>.</title>
        <authorList>
            <person name="Ghedin E."/>
            <person name="Blandin G."/>
            <person name="Bartholomeu D."/>
            <person name="Caler E."/>
            <person name="Haas B."/>
            <person name="Hannick L."/>
            <person name="Shallom J."/>
            <person name="Hou L."/>
            <person name="Djikeng A."/>
            <person name="Feldblyum T."/>
            <person name="Hostetler J."/>
            <person name="Johnson J."/>
            <person name="Jones K."/>
            <person name="Koo H.L."/>
            <person name="Larkin C."/>
            <person name="Pai G."/>
            <person name="Peterson J."/>
            <person name="Khalak H.G."/>
            <person name="Salzberg S."/>
            <person name="Simpson A.J."/>
            <person name="Tallon L."/>
            <person name="Van Aken S."/>
            <person name="Wanless D."/>
            <person name="White O."/>
            <person name="Wortman J."/>
            <person name="Fraser C.M."/>
            <person name="El-Sayed N.M.A."/>
        </authorList>
    </citation>
    <scope>NUCLEOTIDE SEQUENCE</scope>
    <source>
        <strain evidence="6">GUTat10.1</strain>
    </source>
</reference>
<protein>
    <submittedName>
        <fullName evidence="6">Kinesin, putative</fullName>
    </submittedName>
</protein>
<dbReference type="AlphaFoldDB" id="Q57V47"/>
<dbReference type="InterPro" id="IPR036961">
    <property type="entry name" value="Kinesin_motor_dom_sf"/>
</dbReference>
<dbReference type="GO" id="GO:0005737">
    <property type="term" value="C:cytoplasm"/>
    <property type="evidence" value="ECO:0000314"/>
    <property type="project" value="GeneDB"/>
</dbReference>
<dbReference type="PRINTS" id="PR00380">
    <property type="entry name" value="KINESINHEAVY"/>
</dbReference>
<dbReference type="GO" id="GO:0008017">
    <property type="term" value="F:microtubule binding"/>
    <property type="evidence" value="ECO:0000318"/>
    <property type="project" value="GO_Central"/>
</dbReference>
<dbReference type="SMART" id="SM00129">
    <property type="entry name" value="KISc"/>
    <property type="match status" value="1"/>
</dbReference>
<evidence type="ECO:0000256" key="1">
    <source>
        <dbReference type="ARBA" id="ARBA00022701"/>
    </source>
</evidence>
<keyword evidence="4" id="KW-0067">ATP-binding</keyword>
<evidence type="ECO:0000313" key="8">
    <source>
        <dbReference type="Proteomes" id="UP000008524"/>
    </source>
</evidence>
<dbReference type="PANTHER" id="PTHR47968:SF36">
    <property type="entry name" value="KINESIN HEAVY CHAIN ISOFORM X1"/>
    <property type="match status" value="1"/>
</dbReference>
<gene>
    <name evidence="7" type="primary">Tb03.3K10.480</name>
    <name evidence="6" type="ORF">Tb927.3.3390</name>
</gene>
<dbReference type="PROSITE" id="PS50067">
    <property type="entry name" value="KINESIN_MOTOR_2"/>
    <property type="match status" value="1"/>
</dbReference>
<keyword evidence="1" id="KW-0493">Microtubule</keyword>
<dbReference type="OrthoDB" id="3176171at2759"/>
<dbReference type="Gene3D" id="3.40.850.10">
    <property type="entry name" value="Kinesin motor domain"/>
    <property type="match status" value="1"/>
</dbReference>
<comment type="similarity">
    <text evidence="4">Belongs to the TRAFAC class myosin-kinesin ATPase superfamily. Kinesin family.</text>
</comment>
<dbReference type="InterPro" id="IPR027417">
    <property type="entry name" value="P-loop_NTPase"/>
</dbReference>
<dbReference type="GO" id="GO:0016887">
    <property type="term" value="F:ATP hydrolysis activity"/>
    <property type="evidence" value="ECO:0000318"/>
    <property type="project" value="GO_Central"/>
</dbReference>
<accession>D6XDP6</accession>
<dbReference type="InParanoid" id="Q57V47"/>
<feature type="binding site" evidence="4">
    <location>
        <begin position="88"/>
        <end position="95"/>
    </location>
    <ligand>
        <name>ATP</name>
        <dbReference type="ChEBI" id="CHEBI:30616"/>
    </ligand>
</feature>
<dbReference type="STRING" id="185431.Q57V47"/>
<evidence type="ECO:0000313" key="7">
    <source>
        <dbReference type="EMBL" id="AAZ10373.1"/>
    </source>
</evidence>
<dbReference type="GO" id="GO:0005874">
    <property type="term" value="C:microtubule"/>
    <property type="evidence" value="ECO:0000318"/>
    <property type="project" value="GO_Central"/>
</dbReference>
<dbReference type="RefSeq" id="XP_843932.1">
    <property type="nucleotide sequence ID" value="XM_838839.1"/>
</dbReference>
<dbReference type="VEuPathDB" id="TriTrypDB:Tb927.3.3390"/>
<dbReference type="CDD" id="cd00106">
    <property type="entry name" value="KISc"/>
    <property type="match status" value="1"/>
</dbReference>
<sequence length="591" mass="65846">MHDSVGTGTRVQVGVRIFPTRQGERSVVHGDPDDNHVVVIDGEGTKGGSALKFDRVFTGSQEEVYDFVGRPMLKEAFEGFNVCLFAYGQTGTGKTYSLFGDLNDKTRCGIAPRFAQAMIEEGQRRMEADNRATIRFSLTMVEVYMEKVRDLLAPRVRGQEPEALEIHEDNQRRVYVKGAGIHPVLSLDRLMELLSIGNANRQKGETKMNETSSRSHAIIQLTISQQHESLETKDVESVAMLVDLAGSERQSKAESTGLAFEEAKKINQSLLMLGRALNSFSDRKGSDGFISLRASKLTRLLSESFGGNSKTWMLATVSPSASNLTETISTLEYAQNASAITNKVRVNEATGSDELKRLRECAVHLEEKLGSLGSERLKKQEELSKLIWERDSLRRSLASSDTQSNTNMNLVRAVNSIRLGNIALRRRVEAATKGCIASLDGRLATQYFKGKSSISAKSIMLGGRRSFTLGLLNDYGFLTEAKLHIQLFPCDPHAYAREDPMILVGESLRFCLNVVGAVGIPESCCAHVFCRFSMLFDNEERYFATRASTDTQTPRWNFVKLFEVPNLTEEIIRSFCERPIFTFEVFAFGME</sequence>
<feature type="domain" description="Kinesin motor" evidence="5">
    <location>
        <begin position="10"/>
        <end position="340"/>
    </location>
</feature>
<dbReference type="EMBL" id="CP000066">
    <property type="protein sequence ID" value="AAZ10373.1"/>
    <property type="molecule type" value="Genomic_DNA"/>
</dbReference>
<dbReference type="Pfam" id="PF00225">
    <property type="entry name" value="Kinesin"/>
    <property type="match status" value="1"/>
</dbReference>
<reference evidence="7 8" key="2">
    <citation type="journal article" date="2005" name="Science">
        <title>The genome of the African trypanosome Trypanosoma brucei.</title>
        <authorList>
            <person name="Berriman M."/>
            <person name="Ghedin E."/>
            <person name="Hertz-Fowler C."/>
            <person name="Blandin G."/>
            <person name="Renauld H."/>
            <person name="Bartholomeu D.C."/>
            <person name="Lennard N.J."/>
            <person name="Caler E."/>
            <person name="Hamlin N.E."/>
            <person name="Haas B."/>
            <person name="Bohme U."/>
            <person name="Hannick L."/>
            <person name="Aslett M.A."/>
            <person name="Shallom J."/>
            <person name="Marcello L."/>
            <person name="Hou L."/>
            <person name="Wickstead B."/>
            <person name="Alsmark U.C."/>
            <person name="Arrowsmith C."/>
            <person name="Atkin R.J."/>
            <person name="Barron A.J."/>
            <person name="Bringaud F."/>
            <person name="Brooks K."/>
            <person name="Carrington M."/>
            <person name="Cherevach I."/>
            <person name="Chillingworth T.J."/>
            <person name="Churcher C."/>
            <person name="Clark L.N."/>
            <person name="Corton C.H."/>
            <person name="Cronin A."/>
            <person name="Davies R.M."/>
            <person name="Doggett J."/>
            <person name="Djikeng A."/>
            <person name="Feldblyum T."/>
            <person name="Field M.C."/>
            <person name="Fraser A."/>
            <person name="Goodhead I."/>
            <person name="Hance Z."/>
            <person name="Harper D."/>
            <person name="Harris B.R."/>
            <person name="Hauser H."/>
            <person name="Hostetler J."/>
            <person name="Ivens A."/>
            <person name="Jagels K."/>
            <person name="Johnson D."/>
            <person name="Johnson J."/>
            <person name="Jones K."/>
            <person name="Kerhornou A.X."/>
            <person name="Koo H."/>
            <person name="Larke N."/>
            <person name="Landfear S."/>
            <person name="Larkin C."/>
            <person name="Leech V."/>
            <person name="Line A."/>
            <person name="Lord A."/>
            <person name="Macleod A."/>
            <person name="Mooney P.J."/>
            <person name="Moule S."/>
            <person name="Martin D.M."/>
            <person name="Morgan G.W."/>
            <person name="Mungall K."/>
            <person name="Norbertczak H."/>
            <person name="Ormond D."/>
            <person name="Pai G."/>
            <person name="Peacock C.S."/>
            <person name="Peterson J."/>
            <person name="Quail M.A."/>
            <person name="Rabbinowitsch E."/>
            <person name="Rajandream M.A."/>
            <person name="Reitter C."/>
            <person name="Salzberg S.L."/>
            <person name="Sanders M."/>
            <person name="Schobel S."/>
            <person name="Sharp S."/>
            <person name="Simmonds M."/>
            <person name="Simpson A.J."/>
            <person name="Tallon L."/>
            <person name="Turner C.M."/>
            <person name="Tait A."/>
            <person name="Tivey A.R."/>
            <person name="Van Aken S."/>
            <person name="Walker D."/>
            <person name="Wanless D."/>
            <person name="Wang S."/>
            <person name="White B."/>
            <person name="White O."/>
            <person name="Whitehead S."/>
            <person name="Woodward J."/>
            <person name="Wortman J."/>
            <person name="Adams M.D."/>
            <person name="Embley T.M."/>
            <person name="Gull K."/>
            <person name="Ullu E."/>
            <person name="Barry J.D."/>
            <person name="Fairlamb A.H."/>
            <person name="Opperdoes F."/>
            <person name="Barrell B.G."/>
            <person name="Donelson J.E."/>
            <person name="Hall N."/>
            <person name="Fraser C.M."/>
            <person name="Melville S.E."/>
            <person name="El-Sayed N.M."/>
        </authorList>
    </citation>
    <scope>NUCLEOTIDE SEQUENCE [LARGE SCALE GENOMIC DNA]</scope>
    <source>
        <strain evidence="7 8">927/4 GUTat10.1</strain>
    </source>
</reference>
<dbReference type="GO" id="GO:0003777">
    <property type="term" value="F:microtubule motor activity"/>
    <property type="evidence" value="ECO:0000318"/>
    <property type="project" value="GO_Central"/>
</dbReference>
<dbReference type="GO" id="GO:0007018">
    <property type="term" value="P:microtubule-based movement"/>
    <property type="evidence" value="ECO:0000318"/>
    <property type="project" value="GO_Central"/>
</dbReference>
<keyword evidence="3 4" id="KW-0505">Motor protein</keyword>
<organism evidence="6 8">
    <name type="scientific">Trypanosoma brucei brucei (strain 927/4 GUTat10.1)</name>
    <dbReference type="NCBI Taxonomy" id="185431"/>
    <lineage>
        <taxon>Eukaryota</taxon>
        <taxon>Discoba</taxon>
        <taxon>Euglenozoa</taxon>
        <taxon>Kinetoplastea</taxon>
        <taxon>Metakinetoplastina</taxon>
        <taxon>Trypanosomatida</taxon>
        <taxon>Trypanosomatidae</taxon>
        <taxon>Trypanosoma</taxon>
    </lineage>
</organism>
<dbReference type="GO" id="GO:0051286">
    <property type="term" value="C:cell tip"/>
    <property type="evidence" value="ECO:0000314"/>
    <property type="project" value="GeneDB"/>
</dbReference>
<dbReference type="GO" id="GO:0005871">
    <property type="term" value="C:kinesin complex"/>
    <property type="evidence" value="ECO:0000318"/>
    <property type="project" value="GO_Central"/>
</dbReference>
<evidence type="ECO:0000256" key="3">
    <source>
        <dbReference type="ARBA" id="ARBA00023175"/>
    </source>
</evidence>
<dbReference type="KEGG" id="tbr:Tb927.3.3390"/>
<keyword evidence="4" id="KW-0547">Nucleotide-binding</keyword>
<name>Q57V47_TRYB2</name>
<dbReference type="InterPro" id="IPR027640">
    <property type="entry name" value="Kinesin-like_fam"/>
</dbReference>
<dbReference type="GO" id="GO:0005524">
    <property type="term" value="F:ATP binding"/>
    <property type="evidence" value="ECO:0000255"/>
    <property type="project" value="GeneDB"/>
</dbReference>
<dbReference type="FunFam" id="3.40.850.10:FF:000116">
    <property type="entry name" value="Putative kinesin"/>
    <property type="match status" value="1"/>
</dbReference>
<reference evidence="7" key="4">
    <citation type="submission" date="2005-04" db="EMBL/GenBank/DDBJ databases">
        <title>Sequencing, closure, and annotation of Trypanosoma brucei chromosomes 2 through 8.</title>
        <authorList>
            <person name="Ghedin E."/>
            <person name="Blandin G."/>
            <person name="Bartholomeu D."/>
            <person name="Caler E."/>
            <person name="Haas B."/>
            <person name="Hannick L."/>
            <person name="Shallom J."/>
            <person name="Hou L."/>
            <person name="Djikeng A."/>
            <person name="Feldblyum T."/>
            <person name="Hostetler J."/>
            <person name="Johnson J."/>
            <person name="Jones K."/>
            <person name="Koo H.L."/>
            <person name="Larkin C."/>
            <person name="Pai G."/>
            <person name="Peterson J."/>
            <person name="Khalak H.G."/>
            <person name="Salzberg S."/>
            <person name="Simpson A.J."/>
            <person name="Tallon L."/>
            <person name="Van Aken S."/>
            <person name="Wanless D."/>
            <person name="White O."/>
            <person name="Wortman J."/>
            <person name="Fraser C.M."/>
            <person name="El-Sayed N.M.A."/>
        </authorList>
    </citation>
    <scope>NUCLEOTIDE SEQUENCE</scope>
    <source>
        <strain evidence="7">927/4 GUTat10.1</strain>
    </source>
</reference>
<dbReference type="EMBL" id="AC159446">
    <property type="protein sequence ID" value="AAX70521.1"/>
    <property type="molecule type" value="Genomic_DNA"/>
</dbReference>
<dbReference type="InterPro" id="IPR001752">
    <property type="entry name" value="Kinesin_motor_dom"/>
</dbReference>
<evidence type="ECO:0000259" key="5">
    <source>
        <dbReference type="PROSITE" id="PS50067"/>
    </source>
</evidence>
<dbReference type="FunCoup" id="Q57V47">
    <property type="interactions" value="177"/>
</dbReference>
<proteinExistence type="inferred from homology"/>
<dbReference type="PANTHER" id="PTHR47968">
    <property type="entry name" value="CENTROMERE PROTEIN E"/>
    <property type="match status" value="1"/>
</dbReference>
<dbReference type="PaxDb" id="5691-AAZ10373"/>
<dbReference type="GO" id="GO:0005875">
    <property type="term" value="C:microtubule associated complex"/>
    <property type="evidence" value="ECO:0000255"/>
    <property type="project" value="GeneDB"/>
</dbReference>
<accession>Q57V47</accession>
<reference evidence="7" key="1">
    <citation type="journal article" date="2005" name="Science">
        <title>Comparative genomics of trypanosomatid parasitic protozoa.</title>
        <authorList>
            <person name="El-Sayed N.M."/>
            <person name="Myler P.J."/>
            <person name="Blandin G."/>
            <person name="Berriman M."/>
            <person name="Crabtree J."/>
            <person name="Aggarwal G."/>
            <person name="Caler E."/>
            <person name="Renauld H."/>
            <person name="Worthey E.A."/>
            <person name="Hertz-Fowler C."/>
            <person name="Ghedin E."/>
            <person name="Peacock C."/>
            <person name="Bartholomeu D.C."/>
            <person name="Haas B.J."/>
            <person name="Tran A.N."/>
            <person name="Wortman J.R."/>
            <person name="Alsmark U.C."/>
            <person name="Angiuoli S."/>
            <person name="Anupama A."/>
            <person name="Badger J."/>
            <person name="Bringaud F."/>
            <person name="Cadag E."/>
            <person name="Carlton J.M."/>
            <person name="Cerqueira G.C."/>
            <person name="Creasy T."/>
            <person name="Delcher A.L."/>
            <person name="Djikeng A."/>
            <person name="Embley T.M."/>
            <person name="Hauser C."/>
            <person name="Ivens A.C."/>
            <person name="Kummerfeld S.K."/>
            <person name="Pereira-Leal J.B."/>
            <person name="Nilsson D."/>
            <person name="Peterson J."/>
            <person name="Salzberg S.L."/>
            <person name="Shallom J."/>
            <person name="Silva J.C."/>
            <person name="Sundaram J."/>
            <person name="Westenberger S."/>
            <person name="White O."/>
            <person name="Melville S.E."/>
            <person name="Donelson J.E."/>
            <person name="Andersson B."/>
            <person name="Stuart K.D."/>
            <person name="Hall N."/>
        </authorList>
    </citation>
    <scope>NUCLEOTIDE SEQUENCE</scope>
    <source>
        <strain evidence="7">927/4 GUTat10.1</strain>
    </source>
</reference>
<evidence type="ECO:0000256" key="4">
    <source>
        <dbReference type="PROSITE-ProRule" id="PRU00283"/>
    </source>
</evidence>
<dbReference type="OMA" id="FCLNVVG"/>
<dbReference type="eggNOG" id="KOG0241">
    <property type="taxonomic scope" value="Eukaryota"/>
</dbReference>
<keyword evidence="8" id="KW-1185">Reference proteome</keyword>
<evidence type="ECO:0000256" key="2">
    <source>
        <dbReference type="ARBA" id="ARBA00023054"/>
    </source>
</evidence>